<dbReference type="AlphaFoldDB" id="A0A7S4DX07"/>
<sequence length="327" mass="36971">MALLLLACGAWSTTATWAVLDYPGSSGGSSSSGQALGTSLEFVSDGHAISRGNVVERRNASFGFYAVTMPKRKKHMRRFMEDTQLPIKLVKGVPHHTLNGTELQETRQILSRYCQPLKAVALTIAHRKALKLFLLSEHTYGVIFEDDVALSESQSKEKAYGDRDLSEVFMELGATSNEFSWDMLNLGRCVDYCDSDETVAGLNGAKTAKLVKSGNPLCAHAYMVTRKGAERLLRNTWPFFAIWDMMPILMNKLAYDNQFRLMSVTPRLFKQDRVEIKDSLHKDTNPECAKSDGSHYVRLYELLSEENNMLWKGEKFTYERETMTCKY</sequence>
<feature type="signal peptide" evidence="1">
    <location>
        <begin position="1"/>
        <end position="18"/>
    </location>
</feature>
<evidence type="ECO:0000313" key="3">
    <source>
        <dbReference type="EMBL" id="CAE0675977.1"/>
    </source>
</evidence>
<organism evidence="3">
    <name type="scientific">Lotharella globosa</name>
    <dbReference type="NCBI Taxonomy" id="91324"/>
    <lineage>
        <taxon>Eukaryota</taxon>
        <taxon>Sar</taxon>
        <taxon>Rhizaria</taxon>
        <taxon>Cercozoa</taxon>
        <taxon>Chlorarachniophyceae</taxon>
        <taxon>Lotharella</taxon>
    </lineage>
</organism>
<feature type="chain" id="PRO_5031186178" description="Glycosyl transferase family 25 domain-containing protein" evidence="1">
    <location>
        <begin position="19"/>
        <end position="327"/>
    </location>
</feature>
<dbReference type="InterPro" id="IPR002654">
    <property type="entry name" value="Glyco_trans_25"/>
</dbReference>
<dbReference type="EMBL" id="HBIV01039047">
    <property type="protein sequence ID" value="CAE0675977.1"/>
    <property type="molecule type" value="Transcribed_RNA"/>
</dbReference>
<keyword evidence="1" id="KW-0732">Signal</keyword>
<reference evidence="3" key="1">
    <citation type="submission" date="2021-01" db="EMBL/GenBank/DDBJ databases">
        <authorList>
            <person name="Corre E."/>
            <person name="Pelletier E."/>
            <person name="Niang G."/>
            <person name="Scheremetjew M."/>
            <person name="Finn R."/>
            <person name="Kale V."/>
            <person name="Holt S."/>
            <person name="Cochrane G."/>
            <person name="Meng A."/>
            <person name="Brown T."/>
            <person name="Cohen L."/>
        </authorList>
    </citation>
    <scope>NUCLEOTIDE SEQUENCE</scope>
    <source>
        <strain evidence="3">CCCM811</strain>
    </source>
</reference>
<name>A0A7S4DX07_9EUKA</name>
<accession>A0A7S4DX07</accession>
<protein>
    <recommendedName>
        <fullName evidence="2">Glycosyl transferase family 25 domain-containing protein</fullName>
    </recommendedName>
</protein>
<evidence type="ECO:0000259" key="2">
    <source>
        <dbReference type="Pfam" id="PF01755"/>
    </source>
</evidence>
<dbReference type="Pfam" id="PF01755">
    <property type="entry name" value="Glyco_transf_25"/>
    <property type="match status" value="1"/>
</dbReference>
<feature type="domain" description="Glycosyl transferase family 25" evidence="2">
    <location>
        <begin position="70"/>
        <end position="237"/>
    </location>
</feature>
<proteinExistence type="predicted"/>
<gene>
    <name evidence="3" type="ORF">LGLO00237_LOCUS27754</name>
</gene>
<evidence type="ECO:0000256" key="1">
    <source>
        <dbReference type="SAM" id="SignalP"/>
    </source>
</evidence>